<sequence>MLQFSFAFAVLCRKRTRRIPRLNAVAEIENEKVTAPTPFDHIYAERLHESVNILSTVTPGAMSTDDLVTSDVKPHRAHLAEKLRDYISYGPYHHYRRGAEKTL</sequence>
<evidence type="ECO:0000313" key="1">
    <source>
        <dbReference type="EMBL" id="GBP39524.1"/>
    </source>
</evidence>
<proteinExistence type="predicted"/>
<dbReference type="EMBL" id="BGZK01000367">
    <property type="protein sequence ID" value="GBP39524.1"/>
    <property type="molecule type" value="Genomic_DNA"/>
</dbReference>
<reference evidence="1 2" key="1">
    <citation type="journal article" date="2019" name="Commun. Biol.">
        <title>The bagworm genome reveals a unique fibroin gene that provides high tensile strength.</title>
        <authorList>
            <person name="Kono N."/>
            <person name="Nakamura H."/>
            <person name="Ohtoshi R."/>
            <person name="Tomita M."/>
            <person name="Numata K."/>
            <person name="Arakawa K."/>
        </authorList>
    </citation>
    <scope>NUCLEOTIDE SEQUENCE [LARGE SCALE GENOMIC DNA]</scope>
</reference>
<gene>
    <name evidence="1" type="ORF">EVAR_32458_1</name>
</gene>
<comment type="caution">
    <text evidence="1">The sequence shown here is derived from an EMBL/GenBank/DDBJ whole genome shotgun (WGS) entry which is preliminary data.</text>
</comment>
<dbReference type="Proteomes" id="UP000299102">
    <property type="component" value="Unassembled WGS sequence"/>
</dbReference>
<organism evidence="1 2">
    <name type="scientific">Eumeta variegata</name>
    <name type="common">Bagworm moth</name>
    <name type="synonym">Eumeta japonica</name>
    <dbReference type="NCBI Taxonomy" id="151549"/>
    <lineage>
        <taxon>Eukaryota</taxon>
        <taxon>Metazoa</taxon>
        <taxon>Ecdysozoa</taxon>
        <taxon>Arthropoda</taxon>
        <taxon>Hexapoda</taxon>
        <taxon>Insecta</taxon>
        <taxon>Pterygota</taxon>
        <taxon>Neoptera</taxon>
        <taxon>Endopterygota</taxon>
        <taxon>Lepidoptera</taxon>
        <taxon>Glossata</taxon>
        <taxon>Ditrysia</taxon>
        <taxon>Tineoidea</taxon>
        <taxon>Psychidae</taxon>
        <taxon>Oiketicinae</taxon>
        <taxon>Eumeta</taxon>
    </lineage>
</organism>
<accession>A0A4C1VNS4</accession>
<keyword evidence="2" id="KW-1185">Reference proteome</keyword>
<evidence type="ECO:0000313" key="2">
    <source>
        <dbReference type="Proteomes" id="UP000299102"/>
    </source>
</evidence>
<dbReference type="AlphaFoldDB" id="A0A4C1VNS4"/>
<protein>
    <submittedName>
        <fullName evidence="1">Uncharacterized protein</fullName>
    </submittedName>
</protein>
<name>A0A4C1VNS4_EUMVA</name>